<keyword evidence="7" id="KW-0812">Transmembrane</keyword>
<reference evidence="9 10" key="1">
    <citation type="submission" date="2018-08" db="EMBL/GenBank/DDBJ databases">
        <title>Form III RuBisCO-mediated autotrophy in Thermodesulfobium bacteria.</title>
        <authorList>
            <person name="Toshchakov S.V."/>
            <person name="Kublanov I.V."/>
            <person name="Frolov E."/>
            <person name="Bonch-Osmolovskaya E.A."/>
            <person name="Tourova T.P."/>
            <person name="Chernych N.A."/>
            <person name="Lebedinsky A.V."/>
        </authorList>
    </citation>
    <scope>NUCLEOTIDE SEQUENCE [LARGE SCALE GENOMIC DNA]</scope>
    <source>
        <strain evidence="9 10">SR</strain>
    </source>
</reference>
<feature type="transmembrane region" description="Helical" evidence="7">
    <location>
        <begin position="6"/>
        <end position="24"/>
    </location>
</feature>
<dbReference type="InterPro" id="IPR051684">
    <property type="entry name" value="Electron_Trans/Redox"/>
</dbReference>
<keyword evidence="7" id="KW-1133">Transmembrane helix</keyword>
<feature type="transmembrane region" description="Helical" evidence="7">
    <location>
        <begin position="70"/>
        <end position="97"/>
    </location>
</feature>
<dbReference type="PANTHER" id="PTHR30176">
    <property type="entry name" value="FERREDOXIN-TYPE PROTEIN NAPH"/>
    <property type="match status" value="1"/>
</dbReference>
<proteinExistence type="predicted"/>
<evidence type="ECO:0000313" key="10">
    <source>
        <dbReference type="Proteomes" id="UP000256329"/>
    </source>
</evidence>
<dbReference type="InterPro" id="IPR017900">
    <property type="entry name" value="4Fe4S_Fe_S_CS"/>
</dbReference>
<dbReference type="EMBL" id="QSLN01000006">
    <property type="protein sequence ID" value="RDV83236.1"/>
    <property type="molecule type" value="Genomic_DNA"/>
</dbReference>
<keyword evidence="7" id="KW-0472">Membrane</keyword>
<dbReference type="SUPFAM" id="SSF54862">
    <property type="entry name" value="4Fe-4S ferredoxins"/>
    <property type="match status" value="1"/>
</dbReference>
<feature type="domain" description="4Fe-4S ferredoxin-type" evidence="8">
    <location>
        <begin position="239"/>
        <end position="268"/>
    </location>
</feature>
<evidence type="ECO:0000256" key="6">
    <source>
        <dbReference type="ARBA" id="ARBA00023014"/>
    </source>
</evidence>
<dbReference type="PROSITE" id="PS51379">
    <property type="entry name" value="4FE4S_FER_2"/>
    <property type="match status" value="1"/>
</dbReference>
<dbReference type="Proteomes" id="UP000256329">
    <property type="component" value="Unassembled WGS sequence"/>
</dbReference>
<keyword evidence="1" id="KW-0813">Transport</keyword>
<keyword evidence="10" id="KW-1185">Reference proteome</keyword>
<evidence type="ECO:0000256" key="7">
    <source>
        <dbReference type="SAM" id="Phobius"/>
    </source>
</evidence>
<keyword evidence="4" id="KW-0249">Electron transport</keyword>
<sequence length="273" mass="29963">MAKGRRWLQVLSLLLLNGYLPGWVKLTLFTGKSKGVCLPVLNCSSCPGAFLGCPLGAWQGYLGAARSPSFFVGGILLMAGGVLGRFFCGWLCPFGACQDLLSSKARRRLIPWPSRLRLLAYVVLLITFLLPYWSPTGTPYFCKYLCPAGELFAGLPLVLGRSEFRSLVGWVFLLKMAILLAIFLLVLVGVSRVFCRTLCPLGAWLGLFNGVSLWRMHFCPEICRRCYSCRQVCSMGVKLPDEVNSPACIRCLSCTEVCPAGALRFGLNKKGKG</sequence>
<dbReference type="PROSITE" id="PS00198">
    <property type="entry name" value="4FE4S_FER_1"/>
    <property type="match status" value="1"/>
</dbReference>
<keyword evidence="6" id="KW-0411">Iron-sulfur</keyword>
<dbReference type="PANTHER" id="PTHR30176:SF3">
    <property type="entry name" value="FERREDOXIN-TYPE PROTEIN NAPH"/>
    <property type="match status" value="1"/>
</dbReference>
<evidence type="ECO:0000256" key="3">
    <source>
        <dbReference type="ARBA" id="ARBA00022723"/>
    </source>
</evidence>
<dbReference type="GO" id="GO:0046872">
    <property type="term" value="F:metal ion binding"/>
    <property type="evidence" value="ECO:0007669"/>
    <property type="project" value="UniProtKB-KW"/>
</dbReference>
<evidence type="ECO:0000259" key="8">
    <source>
        <dbReference type="PROSITE" id="PS51379"/>
    </source>
</evidence>
<evidence type="ECO:0000256" key="4">
    <source>
        <dbReference type="ARBA" id="ARBA00022982"/>
    </source>
</evidence>
<dbReference type="Pfam" id="PF12801">
    <property type="entry name" value="Fer4_5"/>
    <property type="match status" value="3"/>
</dbReference>
<evidence type="ECO:0000256" key="2">
    <source>
        <dbReference type="ARBA" id="ARBA00022485"/>
    </source>
</evidence>
<feature type="transmembrane region" description="Helical" evidence="7">
    <location>
        <begin position="167"/>
        <end position="190"/>
    </location>
</feature>
<dbReference type="AlphaFoldDB" id="A0A3D8P5M4"/>
<name>A0A3D8P5M4_9THEO</name>
<accession>A0A3D8P5M4</accession>
<organism evidence="9 10">
    <name type="scientific">Ammonifex thiophilus</name>
    <dbReference type="NCBI Taxonomy" id="444093"/>
    <lineage>
        <taxon>Bacteria</taxon>
        <taxon>Bacillati</taxon>
        <taxon>Bacillota</taxon>
        <taxon>Clostridia</taxon>
        <taxon>Thermoanaerobacterales</taxon>
        <taxon>Thermoanaerobacteraceae</taxon>
        <taxon>Ammonifex</taxon>
    </lineage>
</organism>
<evidence type="ECO:0000313" key="9">
    <source>
        <dbReference type="EMBL" id="RDV83236.1"/>
    </source>
</evidence>
<dbReference type="RefSeq" id="WP_115792565.1">
    <property type="nucleotide sequence ID" value="NZ_QSLN01000006.1"/>
</dbReference>
<dbReference type="GO" id="GO:0005886">
    <property type="term" value="C:plasma membrane"/>
    <property type="evidence" value="ECO:0007669"/>
    <property type="project" value="TreeGrafter"/>
</dbReference>
<feature type="transmembrane region" description="Helical" evidence="7">
    <location>
        <begin position="118"/>
        <end position="134"/>
    </location>
</feature>
<keyword evidence="5" id="KW-0408">Iron</keyword>
<dbReference type="InterPro" id="IPR017896">
    <property type="entry name" value="4Fe4S_Fe-S-bd"/>
</dbReference>
<evidence type="ECO:0000256" key="5">
    <source>
        <dbReference type="ARBA" id="ARBA00023004"/>
    </source>
</evidence>
<keyword evidence="3" id="KW-0479">Metal-binding</keyword>
<comment type="caution">
    <text evidence="9">The sequence shown here is derived from an EMBL/GenBank/DDBJ whole genome shotgun (WGS) entry which is preliminary data.</text>
</comment>
<protein>
    <submittedName>
        <fullName evidence="9">4Fe-4S binding protein</fullName>
    </submittedName>
</protein>
<dbReference type="OrthoDB" id="9806398at2"/>
<evidence type="ECO:0000256" key="1">
    <source>
        <dbReference type="ARBA" id="ARBA00022448"/>
    </source>
</evidence>
<dbReference type="Pfam" id="PF00037">
    <property type="entry name" value="Fer4"/>
    <property type="match status" value="1"/>
</dbReference>
<dbReference type="GO" id="GO:0051539">
    <property type="term" value="F:4 iron, 4 sulfur cluster binding"/>
    <property type="evidence" value="ECO:0007669"/>
    <property type="project" value="UniProtKB-KW"/>
</dbReference>
<gene>
    <name evidence="9" type="ORF">DXX99_05860</name>
</gene>
<keyword evidence="2" id="KW-0004">4Fe-4S</keyword>